<feature type="compositionally biased region" description="Pro residues" evidence="1">
    <location>
        <begin position="34"/>
        <end position="48"/>
    </location>
</feature>
<evidence type="ECO:0000256" key="2">
    <source>
        <dbReference type="SAM" id="Phobius"/>
    </source>
</evidence>
<accession>A0ABN1NG56</accession>
<reference evidence="3 4" key="1">
    <citation type="journal article" date="2019" name="Int. J. Syst. Evol. Microbiol.">
        <title>The Global Catalogue of Microorganisms (GCM) 10K type strain sequencing project: providing services to taxonomists for standard genome sequencing and annotation.</title>
        <authorList>
            <consortium name="The Broad Institute Genomics Platform"/>
            <consortium name="The Broad Institute Genome Sequencing Center for Infectious Disease"/>
            <person name="Wu L."/>
            <person name="Ma J."/>
        </authorList>
    </citation>
    <scope>NUCLEOTIDE SEQUENCE [LARGE SCALE GENOMIC DNA]</scope>
    <source>
        <strain evidence="3 4">JCM 11117</strain>
    </source>
</reference>
<evidence type="ECO:0000313" key="4">
    <source>
        <dbReference type="Proteomes" id="UP001499967"/>
    </source>
</evidence>
<organism evidence="3 4">
    <name type="scientific">Pseudonocardia zijingensis</name>
    <dbReference type="NCBI Taxonomy" id="153376"/>
    <lineage>
        <taxon>Bacteria</taxon>
        <taxon>Bacillati</taxon>
        <taxon>Actinomycetota</taxon>
        <taxon>Actinomycetes</taxon>
        <taxon>Pseudonocardiales</taxon>
        <taxon>Pseudonocardiaceae</taxon>
        <taxon>Pseudonocardia</taxon>
    </lineage>
</organism>
<keyword evidence="2" id="KW-0812">Transmembrane</keyword>
<comment type="caution">
    <text evidence="3">The sequence shown here is derived from an EMBL/GenBank/DDBJ whole genome shotgun (WGS) entry which is preliminary data.</text>
</comment>
<keyword evidence="2" id="KW-0472">Membrane</keyword>
<sequence>MHTIPQPSGPRPPMAQPPFAQPYAQHPFTQQPSAQPPFPQPPARPPAHPSGQLRPRPVAGLGTVTIVLVAAALAAGLLRLAATSWASQVVFGP</sequence>
<feature type="region of interest" description="Disordered" evidence="1">
    <location>
        <begin position="1"/>
        <end position="57"/>
    </location>
</feature>
<proteinExistence type="predicted"/>
<dbReference type="EMBL" id="BAAAHP010000293">
    <property type="protein sequence ID" value="GAA0906271.1"/>
    <property type="molecule type" value="Genomic_DNA"/>
</dbReference>
<dbReference type="Proteomes" id="UP001499967">
    <property type="component" value="Unassembled WGS sequence"/>
</dbReference>
<protein>
    <submittedName>
        <fullName evidence="3">Uncharacterized protein</fullName>
    </submittedName>
</protein>
<name>A0ABN1NG56_9PSEU</name>
<keyword evidence="2" id="KW-1133">Transmembrane helix</keyword>
<feature type="transmembrane region" description="Helical" evidence="2">
    <location>
        <begin position="58"/>
        <end position="78"/>
    </location>
</feature>
<evidence type="ECO:0000256" key="1">
    <source>
        <dbReference type="SAM" id="MobiDB-lite"/>
    </source>
</evidence>
<gene>
    <name evidence="3" type="ORF">GCM10009559_74650</name>
</gene>
<feature type="compositionally biased region" description="Pro residues" evidence="1">
    <location>
        <begin position="7"/>
        <end position="20"/>
    </location>
</feature>
<keyword evidence="4" id="KW-1185">Reference proteome</keyword>
<evidence type="ECO:0000313" key="3">
    <source>
        <dbReference type="EMBL" id="GAA0906271.1"/>
    </source>
</evidence>